<dbReference type="NCBIfam" id="NF004127">
    <property type="entry name" value="PRK05617.1"/>
    <property type="match status" value="1"/>
</dbReference>
<dbReference type="Pfam" id="PF16113">
    <property type="entry name" value="ECH_2"/>
    <property type="match status" value="1"/>
</dbReference>
<feature type="domain" description="Enoyl-CoA hydratase/isomerase" evidence="4">
    <location>
        <begin position="26"/>
        <end position="352"/>
    </location>
</feature>
<dbReference type="PANTHER" id="PTHR43176">
    <property type="entry name" value="3-HYDROXYISOBUTYRYL-COA HYDROLASE-RELATED"/>
    <property type="match status" value="1"/>
</dbReference>
<dbReference type="SUPFAM" id="SSF52096">
    <property type="entry name" value="ClpP/crotonase"/>
    <property type="match status" value="1"/>
</dbReference>
<keyword evidence="3" id="KW-0378">Hydrolase</keyword>
<sequence length="383" mass="43143">MIHHISKRFFTADVPVLSKYTRHLCHVKLNRPKVLNSLNVEMFDHLMLNLKDWNQDMDTCAVLMTGEGDKAFSAGGDIKALYEAKKKDPSSTLPTIFFRKEYVTDYGFARMRPIQISIWNGITMGGGAGISMHSPIRIATEKSVFAMPECGIGLYPDVGSSYFLSRLPGSLGLYLAVTGSRLSSTELVQAGVATHYVPQARIGDLIEQLKEKINPHTNVVGVSKIVEKFSEKVEPNTSFYEEVEKHFGGASSVEEIHTRCAASQSSFGKKIYQELQKLNPLSQKVTFEQMRRGLQMNLEEAFTMEYRLSMNFVAGTDVYEGVRAALVDKDKNPKWSYKSVFEVPDSVVMQYFERPLATDFKDLYVRSALTKLLEVKRDNIITT</sequence>
<dbReference type="CDD" id="cd06558">
    <property type="entry name" value="crotonase-like"/>
    <property type="match status" value="1"/>
</dbReference>
<evidence type="ECO:0000313" key="6">
    <source>
        <dbReference type="Proteomes" id="UP001162131"/>
    </source>
</evidence>
<organism evidence="5 6">
    <name type="scientific">Blepharisma stoltei</name>
    <dbReference type="NCBI Taxonomy" id="1481888"/>
    <lineage>
        <taxon>Eukaryota</taxon>
        <taxon>Sar</taxon>
        <taxon>Alveolata</taxon>
        <taxon>Ciliophora</taxon>
        <taxon>Postciliodesmatophora</taxon>
        <taxon>Heterotrichea</taxon>
        <taxon>Heterotrichida</taxon>
        <taxon>Blepharismidae</taxon>
        <taxon>Blepharisma</taxon>
    </lineage>
</organism>
<evidence type="ECO:0000256" key="1">
    <source>
        <dbReference type="ARBA" id="ARBA00001709"/>
    </source>
</evidence>
<dbReference type="EC" id="3.1.2.4" evidence="2"/>
<accession>A0AAU9ICP5</accession>
<dbReference type="InterPro" id="IPR032259">
    <property type="entry name" value="HIBYL-CoA-H"/>
</dbReference>
<comment type="catalytic activity">
    <reaction evidence="1">
        <text>3-hydroxy-2-methylpropanoyl-CoA + H2O = 3-hydroxy-2-methylpropanoate + CoA + H(+)</text>
        <dbReference type="Rhea" id="RHEA:20888"/>
        <dbReference type="ChEBI" id="CHEBI:11805"/>
        <dbReference type="ChEBI" id="CHEBI:15377"/>
        <dbReference type="ChEBI" id="CHEBI:15378"/>
        <dbReference type="ChEBI" id="CHEBI:57287"/>
        <dbReference type="ChEBI" id="CHEBI:57340"/>
        <dbReference type="EC" id="3.1.2.4"/>
    </reaction>
</comment>
<protein>
    <recommendedName>
        <fullName evidence="2">3-hydroxyisobutyryl-CoA hydrolase</fullName>
        <ecNumber evidence="2">3.1.2.4</ecNumber>
    </recommendedName>
</protein>
<reference evidence="5" key="1">
    <citation type="submission" date="2021-09" db="EMBL/GenBank/DDBJ databases">
        <authorList>
            <consortium name="AG Swart"/>
            <person name="Singh M."/>
            <person name="Singh A."/>
            <person name="Seah K."/>
            <person name="Emmerich C."/>
        </authorList>
    </citation>
    <scope>NUCLEOTIDE SEQUENCE</scope>
    <source>
        <strain evidence="5">ATCC30299</strain>
    </source>
</reference>
<evidence type="ECO:0000259" key="4">
    <source>
        <dbReference type="Pfam" id="PF16113"/>
    </source>
</evidence>
<gene>
    <name evidence="5" type="ORF">BSTOLATCC_MIC8419</name>
</gene>
<dbReference type="Gene3D" id="3.90.226.10">
    <property type="entry name" value="2-enoyl-CoA Hydratase, Chain A, domain 1"/>
    <property type="match status" value="1"/>
</dbReference>
<dbReference type="InterPro" id="IPR029045">
    <property type="entry name" value="ClpP/crotonase-like_dom_sf"/>
</dbReference>
<keyword evidence="6" id="KW-1185">Reference proteome</keyword>
<name>A0AAU9ICP5_9CILI</name>
<evidence type="ECO:0000256" key="2">
    <source>
        <dbReference type="ARBA" id="ARBA00011915"/>
    </source>
</evidence>
<dbReference type="Proteomes" id="UP001162131">
    <property type="component" value="Unassembled WGS sequence"/>
</dbReference>
<dbReference type="AlphaFoldDB" id="A0AAU9ICP5"/>
<proteinExistence type="predicted"/>
<comment type="caution">
    <text evidence="5">The sequence shown here is derived from an EMBL/GenBank/DDBJ whole genome shotgun (WGS) entry which is preliminary data.</text>
</comment>
<evidence type="ECO:0000313" key="5">
    <source>
        <dbReference type="EMBL" id="CAG9313143.1"/>
    </source>
</evidence>
<dbReference type="GO" id="GO:0003860">
    <property type="term" value="F:3-hydroxyisobutyryl-CoA hydrolase activity"/>
    <property type="evidence" value="ECO:0007669"/>
    <property type="project" value="UniProtKB-EC"/>
</dbReference>
<dbReference type="GO" id="GO:0006574">
    <property type="term" value="P:L-valine catabolic process"/>
    <property type="evidence" value="ECO:0007669"/>
    <property type="project" value="TreeGrafter"/>
</dbReference>
<dbReference type="InterPro" id="IPR045004">
    <property type="entry name" value="ECH_dom"/>
</dbReference>
<dbReference type="PANTHER" id="PTHR43176:SF3">
    <property type="entry name" value="3-HYDROXYISOBUTYRYL-COA HYDROLASE, MITOCHONDRIAL"/>
    <property type="match status" value="1"/>
</dbReference>
<evidence type="ECO:0000256" key="3">
    <source>
        <dbReference type="ARBA" id="ARBA00022801"/>
    </source>
</evidence>
<dbReference type="EMBL" id="CAJZBQ010000010">
    <property type="protein sequence ID" value="CAG9313143.1"/>
    <property type="molecule type" value="Genomic_DNA"/>
</dbReference>